<accession>A0ABR1FES4</accession>
<dbReference type="InterPro" id="IPR019193">
    <property type="entry name" value="UBQ-conj_enz_E2-bd_prot"/>
</dbReference>
<gene>
    <name evidence="1" type="ORF">BZA70DRAFT_286883</name>
</gene>
<dbReference type="GeneID" id="90039418"/>
<protein>
    <submittedName>
        <fullName evidence="1">Ubiquitin-conjugating enzyme E2-binding protein</fullName>
    </submittedName>
</protein>
<proteinExistence type="predicted"/>
<dbReference type="PANTHER" id="PTHR31531">
    <property type="entry name" value="E3 UBIQUITIN-PROTEIN LIGASE E3D FAMILY MEMBER"/>
    <property type="match status" value="1"/>
</dbReference>
<name>A0ABR1FES4_9ASCO</name>
<reference evidence="1 2" key="1">
    <citation type="submission" date="2024-03" db="EMBL/GenBank/DDBJ databases">
        <title>Genome-scale model development and genomic sequencing of the oleaginous clade Lipomyces.</title>
        <authorList>
            <consortium name="Lawrence Berkeley National Laboratory"/>
            <person name="Czajka J.J."/>
            <person name="Han Y."/>
            <person name="Kim J."/>
            <person name="Mondo S.J."/>
            <person name="Hofstad B.A."/>
            <person name="Robles A."/>
            <person name="Haridas S."/>
            <person name="Riley R."/>
            <person name="LaButti K."/>
            <person name="Pangilinan J."/>
            <person name="Andreopoulos W."/>
            <person name="Lipzen A."/>
            <person name="Yan J."/>
            <person name="Wang M."/>
            <person name="Ng V."/>
            <person name="Grigoriev I.V."/>
            <person name="Spatafora J.W."/>
            <person name="Magnuson J.K."/>
            <person name="Baker S.E."/>
            <person name="Pomraning K.R."/>
        </authorList>
    </citation>
    <scope>NUCLEOTIDE SEQUENCE [LARGE SCALE GENOMIC DNA]</scope>
    <source>
        <strain evidence="1 2">Phaff 52-87</strain>
    </source>
</reference>
<dbReference type="RefSeq" id="XP_064770561.1">
    <property type="nucleotide sequence ID" value="XM_064913906.1"/>
</dbReference>
<keyword evidence="2" id="KW-1185">Reference proteome</keyword>
<dbReference type="PANTHER" id="PTHR31531:SF2">
    <property type="entry name" value="E3 UBIQUITIN-PROTEIN LIGASE E3D"/>
    <property type="match status" value="1"/>
</dbReference>
<evidence type="ECO:0000313" key="2">
    <source>
        <dbReference type="Proteomes" id="UP001498771"/>
    </source>
</evidence>
<evidence type="ECO:0000313" key="1">
    <source>
        <dbReference type="EMBL" id="KAK7207528.1"/>
    </source>
</evidence>
<comment type="caution">
    <text evidence="1">The sequence shown here is derived from an EMBL/GenBank/DDBJ whole genome shotgun (WGS) entry which is preliminary data.</text>
</comment>
<sequence>MAINSSNPAWNYENVIYYSELLPRVSKLSLVVSPLESEPSHLSRLGSSKLFVKLSASDSSSTIELPAKVSPDTPISLKQLAAFSEGSLSLRLTAARQERETHTVPFPANELSQARQLHCRSCDEPLLRNEVKFLNMPSENWYEMMDYWHCHKPDHDHNASNAISKDMLKPRQGVSLVGVSYIDVLDGDLVELSEKNHSPPLRCAACTKPIGVFDAVDKSIAKIHKWNISLTLDGEKKVHDSEIYFAEILLEIGDIHANYHFAVSRASAKDDVVFYLWVFNNDLTYSSSFQPHPQRAMKIFYSTSPPTTQVVTESIDIPDDLLEETMCVLNTRNRQLPESLRKFGEWDVSLFHRL</sequence>
<dbReference type="Proteomes" id="UP001498771">
    <property type="component" value="Unassembled WGS sequence"/>
</dbReference>
<dbReference type="EMBL" id="JBBJBU010000001">
    <property type="protein sequence ID" value="KAK7207528.1"/>
    <property type="molecule type" value="Genomic_DNA"/>
</dbReference>
<dbReference type="Pfam" id="PF09814">
    <property type="entry name" value="HECT_2"/>
    <property type="match status" value="1"/>
</dbReference>
<organism evidence="1 2">
    <name type="scientific">Myxozyma melibiosi</name>
    <dbReference type="NCBI Taxonomy" id="54550"/>
    <lineage>
        <taxon>Eukaryota</taxon>
        <taxon>Fungi</taxon>
        <taxon>Dikarya</taxon>
        <taxon>Ascomycota</taxon>
        <taxon>Saccharomycotina</taxon>
        <taxon>Lipomycetes</taxon>
        <taxon>Lipomycetales</taxon>
        <taxon>Lipomycetaceae</taxon>
        <taxon>Myxozyma</taxon>
    </lineage>
</organism>